<evidence type="ECO:0000256" key="2">
    <source>
        <dbReference type="ARBA" id="ARBA00022679"/>
    </source>
</evidence>
<reference evidence="5 6" key="1">
    <citation type="submission" date="2019-07" db="EMBL/GenBank/DDBJ databases">
        <title>Genome sequencing of lignin-degrading bacterial isolates.</title>
        <authorList>
            <person name="Gladden J."/>
        </authorList>
    </citation>
    <scope>NUCLEOTIDE SEQUENCE [LARGE SCALE GENOMIC DNA]</scope>
    <source>
        <strain evidence="5 6">J19</strain>
    </source>
</reference>
<feature type="non-terminal residue" evidence="5">
    <location>
        <position position="71"/>
    </location>
</feature>
<dbReference type="SUPFAM" id="SSF52540">
    <property type="entry name" value="P-loop containing nucleoside triphosphate hydrolases"/>
    <property type="match status" value="1"/>
</dbReference>
<protein>
    <submittedName>
        <fullName evidence="5">tRNA dimethylallyltransferase</fullName>
    </submittedName>
</protein>
<evidence type="ECO:0000256" key="1">
    <source>
        <dbReference type="ARBA" id="ARBA00005842"/>
    </source>
</evidence>
<dbReference type="GO" id="GO:0005524">
    <property type="term" value="F:ATP binding"/>
    <property type="evidence" value="ECO:0007669"/>
    <property type="project" value="UniProtKB-KW"/>
</dbReference>
<gene>
    <name evidence="5" type="ORF">L613_011700000010</name>
</gene>
<evidence type="ECO:0000313" key="6">
    <source>
        <dbReference type="Proteomes" id="UP000321583"/>
    </source>
</evidence>
<dbReference type="PANTHER" id="PTHR11088">
    <property type="entry name" value="TRNA DIMETHYLALLYLTRANSFERASE"/>
    <property type="match status" value="1"/>
</dbReference>
<comment type="similarity">
    <text evidence="1">Belongs to the IPP transferase family.</text>
</comment>
<dbReference type="EMBL" id="VLJS01000021">
    <property type="protein sequence ID" value="TWH16670.1"/>
    <property type="molecule type" value="Genomic_DNA"/>
</dbReference>
<evidence type="ECO:0000313" key="5">
    <source>
        <dbReference type="EMBL" id="TWH16670.1"/>
    </source>
</evidence>
<dbReference type="Proteomes" id="UP000321583">
    <property type="component" value="Unassembled WGS sequence"/>
</dbReference>
<dbReference type="InterPro" id="IPR027417">
    <property type="entry name" value="P-loop_NTPase"/>
</dbReference>
<keyword evidence="3" id="KW-0547">Nucleotide-binding</keyword>
<accession>A0A562E4B1</accession>
<dbReference type="InterPro" id="IPR039657">
    <property type="entry name" value="Dimethylallyltransferase"/>
</dbReference>
<dbReference type="Gene3D" id="3.40.50.300">
    <property type="entry name" value="P-loop containing nucleotide triphosphate hydrolases"/>
    <property type="match status" value="1"/>
</dbReference>
<name>A0A562E4B1_9GAMM</name>
<organism evidence="5 6">
    <name type="scientific">Pseudoxanthomonas taiwanensis J19</name>
    <dbReference type="NCBI Taxonomy" id="935569"/>
    <lineage>
        <taxon>Bacteria</taxon>
        <taxon>Pseudomonadati</taxon>
        <taxon>Pseudomonadota</taxon>
        <taxon>Gammaproteobacteria</taxon>
        <taxon>Lysobacterales</taxon>
        <taxon>Lysobacteraceae</taxon>
        <taxon>Pseudoxanthomonas</taxon>
    </lineage>
</organism>
<dbReference type="AlphaFoldDB" id="A0A562E4B1"/>
<keyword evidence="4" id="KW-0067">ATP-binding</keyword>
<proteinExistence type="inferred from homology"/>
<keyword evidence="2 5" id="KW-0808">Transferase</keyword>
<dbReference type="GO" id="GO:0006400">
    <property type="term" value="P:tRNA modification"/>
    <property type="evidence" value="ECO:0007669"/>
    <property type="project" value="TreeGrafter"/>
</dbReference>
<comment type="caution">
    <text evidence="5">The sequence shown here is derived from an EMBL/GenBank/DDBJ whole genome shotgun (WGS) entry which is preliminary data.</text>
</comment>
<keyword evidence="6" id="KW-1185">Reference proteome</keyword>
<sequence>MPADTRPLAIAVMGPTASGKTAFAVELARRLDGEIVSVDSALVYRGLDIGAAKPDAAERAGVPHHLIDVRE</sequence>
<dbReference type="RefSeq" id="WP_315969082.1">
    <property type="nucleotide sequence ID" value="NZ_VLJS01000021.1"/>
</dbReference>
<evidence type="ECO:0000256" key="4">
    <source>
        <dbReference type="ARBA" id="ARBA00022840"/>
    </source>
</evidence>
<dbReference type="CDD" id="cd02019">
    <property type="entry name" value="NK"/>
    <property type="match status" value="1"/>
</dbReference>
<dbReference type="PANTHER" id="PTHR11088:SF60">
    <property type="entry name" value="TRNA DIMETHYLALLYLTRANSFERASE"/>
    <property type="match status" value="1"/>
</dbReference>
<dbReference type="Pfam" id="PF01715">
    <property type="entry name" value="IPPT"/>
    <property type="match status" value="1"/>
</dbReference>
<dbReference type="GO" id="GO:0052381">
    <property type="term" value="F:tRNA dimethylallyltransferase activity"/>
    <property type="evidence" value="ECO:0007669"/>
    <property type="project" value="TreeGrafter"/>
</dbReference>
<evidence type="ECO:0000256" key="3">
    <source>
        <dbReference type="ARBA" id="ARBA00022741"/>
    </source>
</evidence>